<keyword evidence="2 5" id="KW-0812">Transmembrane</keyword>
<reference evidence="7 8" key="1">
    <citation type="submission" date="2019-02" db="EMBL/GenBank/DDBJ databases">
        <title>Genomic Encyclopedia of Type Strains, Phase IV (KMG-IV): sequencing the most valuable type-strain genomes for metagenomic binning, comparative biology and taxonomic classification.</title>
        <authorList>
            <person name="Goeker M."/>
        </authorList>
    </citation>
    <scope>NUCLEOTIDE SEQUENCE [LARGE SCALE GENOMIC DNA]</scope>
    <source>
        <strain evidence="7 8">DSM 45622</strain>
    </source>
</reference>
<keyword evidence="4 5" id="KW-0472">Membrane</keyword>
<organism evidence="7 8">
    <name type="scientific">Motilibacter rhizosphaerae</name>
    <dbReference type="NCBI Taxonomy" id="598652"/>
    <lineage>
        <taxon>Bacteria</taxon>
        <taxon>Bacillati</taxon>
        <taxon>Actinomycetota</taxon>
        <taxon>Actinomycetes</taxon>
        <taxon>Motilibacterales</taxon>
        <taxon>Motilibacteraceae</taxon>
        <taxon>Motilibacter</taxon>
    </lineage>
</organism>
<comment type="caution">
    <text evidence="7">The sequence shown here is derived from an EMBL/GenBank/DDBJ whole genome shotgun (WGS) entry which is preliminary data.</text>
</comment>
<evidence type="ECO:0000313" key="7">
    <source>
        <dbReference type="EMBL" id="RZS87170.1"/>
    </source>
</evidence>
<dbReference type="HAMAP" id="MF_01600">
    <property type="entry name" value="UPF0182"/>
    <property type="match status" value="1"/>
</dbReference>
<feature type="region of interest" description="Disordered" evidence="6">
    <location>
        <begin position="860"/>
        <end position="897"/>
    </location>
</feature>
<feature type="transmembrane region" description="Helical" evidence="5">
    <location>
        <begin position="194"/>
        <end position="211"/>
    </location>
</feature>
<dbReference type="Proteomes" id="UP000293638">
    <property type="component" value="Unassembled WGS sequence"/>
</dbReference>
<keyword evidence="3 5" id="KW-1133">Transmembrane helix</keyword>
<feature type="compositionally biased region" description="Low complexity" evidence="6">
    <location>
        <begin position="951"/>
        <end position="968"/>
    </location>
</feature>
<dbReference type="GO" id="GO:0005576">
    <property type="term" value="C:extracellular region"/>
    <property type="evidence" value="ECO:0007669"/>
    <property type="project" value="TreeGrafter"/>
</dbReference>
<sequence>MPTVIILVLLVIGFFAFAAYYSELLWYRSVDESGVFVRRIGVHVGLFLVFGAVLGGVVGGNAYLAFRLRPVYIPSSQEQQSLDRYRMALEPVRRLLLIAASVLLGVIAGLSAATQWKTYLLWRHSTPFGSKDPQFGLDTSFFVFKLPWYRFLLDYGFSLLLLTIVAATVVHYLYGGIRVQSGGDRTSDAARVHLSVLLGLFVLLKAVAYVLDRYSLEVSDSTVGRSDFTGLTYTDINAVLPAKTILAWVALICAVLFFANVWRRTWLLPGLGLGSLLVAAVLIGGLYPALFHQLRVKPSEADKESGQITRNIAATRTAYGLDRVVAKSYTTARDTDVAAAASSPTLAAARLIDPYVVSPTFTASQQSQTWYEFPDPLDIDRYTIGGKQVETVVAVREVDASKLNQSQRNWTNERTVYTHGYGFVAAPAAQPDTEGEPKFFAADAFGEYQQQIYFGEESPEYSIVGAPPRSQPVEADDPNAGTTSTYQGKGGVPIGGLFDRLVYAAKYRDTNLLLSSRVNSASQILYDRQPRERVEKVAPWLTVDGDPYPAVVNGRIVWIVDGYTTSNSYPYSTRQELGAATTDIVTKTSSVVAAQDDRRVNYIRNSVKATVDAYSGKVTLYAWDETDPVLKAWRNAFPGTVLDRSFLEKDTQLLSHVRYPEDLFKVQRELYSRYHVTDAKVFYSNNDFWRIPSDPTRSDETQDVPPYYLTVQMPGTAKPSFSLTTPFVPIGNRENLTAFMSVDSDPTDSTAYGTLRVLLVPTSGSGSQTFGPQLAQSSFKSNVGIAQQISLLSRGGASEVDYGNLLTLPAGGGFVYVEPVYVKPASGTARFPTLQLVLVSDGTNAAYGSTLEAALQNLAQGGSPTTGATGGSGGTGSSTSPTPSPSASSGGTTTGGATAVPAQVTALVDEALRIYQEGQRDLQAKDTVGYLSAQTRLQAVLQQLQQLTGSATLPSVGPSSSASATPSAVPSPSPSG</sequence>
<evidence type="ECO:0000256" key="6">
    <source>
        <dbReference type="SAM" id="MobiDB-lite"/>
    </source>
</evidence>
<protein>
    <recommendedName>
        <fullName evidence="5">UPF0182 protein EV189_2594</fullName>
    </recommendedName>
</protein>
<dbReference type="GO" id="GO:0005886">
    <property type="term" value="C:plasma membrane"/>
    <property type="evidence" value="ECO:0007669"/>
    <property type="project" value="UniProtKB-SubCell"/>
</dbReference>
<feature type="compositionally biased region" description="Low complexity" evidence="6">
    <location>
        <begin position="877"/>
        <end position="897"/>
    </location>
</feature>
<feature type="transmembrane region" description="Helical" evidence="5">
    <location>
        <begin position="155"/>
        <end position="174"/>
    </location>
</feature>
<proteinExistence type="inferred from homology"/>
<evidence type="ECO:0000256" key="3">
    <source>
        <dbReference type="ARBA" id="ARBA00022989"/>
    </source>
</evidence>
<feature type="transmembrane region" description="Helical" evidence="5">
    <location>
        <begin position="266"/>
        <end position="290"/>
    </location>
</feature>
<evidence type="ECO:0000256" key="1">
    <source>
        <dbReference type="ARBA" id="ARBA00022475"/>
    </source>
</evidence>
<feature type="region of interest" description="Disordered" evidence="6">
    <location>
        <begin position="951"/>
        <end position="976"/>
    </location>
</feature>
<dbReference type="PANTHER" id="PTHR39344:SF1">
    <property type="entry name" value="UPF0182 PROTEIN SLL1060"/>
    <property type="match status" value="1"/>
</dbReference>
<evidence type="ECO:0000256" key="2">
    <source>
        <dbReference type="ARBA" id="ARBA00022692"/>
    </source>
</evidence>
<dbReference type="InterPro" id="IPR005372">
    <property type="entry name" value="UPF0182"/>
</dbReference>
<gene>
    <name evidence="7" type="ORF">EV189_2594</name>
</gene>
<name>A0A4Q7NRB4_9ACTN</name>
<comment type="caution">
    <text evidence="5">Lacks conserved residue(s) required for the propagation of feature annotation.</text>
</comment>
<feature type="transmembrane region" description="Helical" evidence="5">
    <location>
        <begin position="95"/>
        <end position="116"/>
    </location>
</feature>
<dbReference type="EMBL" id="SGXD01000003">
    <property type="protein sequence ID" value="RZS87170.1"/>
    <property type="molecule type" value="Genomic_DNA"/>
</dbReference>
<dbReference type="Pfam" id="PF03699">
    <property type="entry name" value="UPF0182"/>
    <property type="match status" value="1"/>
</dbReference>
<dbReference type="PANTHER" id="PTHR39344">
    <property type="entry name" value="UPF0182 PROTEIN SLL1060"/>
    <property type="match status" value="1"/>
</dbReference>
<keyword evidence="8" id="KW-1185">Reference proteome</keyword>
<feature type="transmembrane region" description="Helical" evidence="5">
    <location>
        <begin position="42"/>
        <end position="66"/>
    </location>
</feature>
<evidence type="ECO:0000256" key="5">
    <source>
        <dbReference type="HAMAP-Rule" id="MF_01600"/>
    </source>
</evidence>
<comment type="subcellular location">
    <subcellularLocation>
        <location evidence="5">Cell membrane</location>
        <topology evidence="5">Multi-pass membrane protein</topology>
    </subcellularLocation>
</comment>
<evidence type="ECO:0000313" key="8">
    <source>
        <dbReference type="Proteomes" id="UP000293638"/>
    </source>
</evidence>
<keyword evidence="1 5" id="KW-1003">Cell membrane</keyword>
<feature type="transmembrane region" description="Helical" evidence="5">
    <location>
        <begin position="238"/>
        <end position="259"/>
    </location>
</feature>
<comment type="similarity">
    <text evidence="5">Belongs to the UPF0182 family.</text>
</comment>
<accession>A0A4Q7NRB4</accession>
<dbReference type="AlphaFoldDB" id="A0A4Q7NRB4"/>
<evidence type="ECO:0000256" key="4">
    <source>
        <dbReference type="ARBA" id="ARBA00023136"/>
    </source>
</evidence>